<reference evidence="6 7" key="1">
    <citation type="submission" date="2015-07" db="EMBL/GenBank/DDBJ databases">
        <title>Whole genome sequence of Ardenticatena maritima DSM 23922.</title>
        <authorList>
            <person name="Hemp J."/>
            <person name="Ward L.M."/>
            <person name="Pace L.A."/>
            <person name="Fischer W.W."/>
        </authorList>
    </citation>
    <scope>NUCLEOTIDE SEQUENCE [LARGE SCALE GENOMIC DNA]</scope>
    <source>
        <strain evidence="6 7">110S</strain>
    </source>
</reference>
<evidence type="ECO:0000313" key="7">
    <source>
        <dbReference type="Proteomes" id="UP000050502"/>
    </source>
</evidence>
<protein>
    <recommendedName>
        <fullName evidence="8">4-hydroxybenzoate polyprenyltransferase</fullName>
    </recommendedName>
</protein>
<comment type="caution">
    <text evidence="6">The sequence shown here is derived from an EMBL/GenBank/DDBJ whole genome shotgun (WGS) entry which is preliminary data.</text>
</comment>
<accession>A0A0P6YAF0</accession>
<proteinExistence type="predicted"/>
<sequence length="268" mass="27551">MAAVLRLMRAHSALGAALLVPLGGALAGANGWDGRWIPPALLAFVLAAWGNVDNDIHDVAIDRLNRPTRPLPSGALTVATARRVAATLAGVALGLGGWLGWVALTGTLAALALTAAYTRELKGRGVLGPALVGMLTMWPLAFGGLLAGDLARVWPVGAVVGALFAAREVVKTVHDRAGDAAAGVGTLAVRWGNRRALACAAVWLGVALGVAWATPFIRVVGSLAVLCMAAVFAPVWRAPLSVGTVARALAWSKVVGLLLVVGLLVWWR</sequence>
<dbReference type="Gene3D" id="1.10.357.140">
    <property type="entry name" value="UbiA prenyltransferase"/>
    <property type="match status" value="1"/>
</dbReference>
<dbReference type="RefSeq" id="WP_060687047.1">
    <property type="nucleotide sequence ID" value="NZ_LGKN01000001.1"/>
</dbReference>
<evidence type="ECO:0000256" key="5">
    <source>
        <dbReference type="SAM" id="Phobius"/>
    </source>
</evidence>
<dbReference type="EMBL" id="LGKN01000001">
    <property type="protein sequence ID" value="KPL90235.1"/>
    <property type="molecule type" value="Genomic_DNA"/>
</dbReference>
<dbReference type="AlphaFoldDB" id="A0A0P6YAF0"/>
<dbReference type="GO" id="GO:0016020">
    <property type="term" value="C:membrane"/>
    <property type="evidence" value="ECO:0007669"/>
    <property type="project" value="UniProtKB-SubCell"/>
</dbReference>
<dbReference type="InterPro" id="IPR000537">
    <property type="entry name" value="UbiA_prenyltransferase"/>
</dbReference>
<evidence type="ECO:0000256" key="3">
    <source>
        <dbReference type="ARBA" id="ARBA00022989"/>
    </source>
</evidence>
<dbReference type="InterPro" id="IPR050475">
    <property type="entry name" value="Prenyltransferase_related"/>
</dbReference>
<feature type="transmembrane region" description="Helical" evidence="5">
    <location>
        <begin position="153"/>
        <end position="170"/>
    </location>
</feature>
<evidence type="ECO:0008006" key="8">
    <source>
        <dbReference type="Google" id="ProtNLM"/>
    </source>
</evidence>
<organism evidence="6 7">
    <name type="scientific">Ardenticatena maritima</name>
    <dbReference type="NCBI Taxonomy" id="872965"/>
    <lineage>
        <taxon>Bacteria</taxon>
        <taxon>Bacillati</taxon>
        <taxon>Chloroflexota</taxon>
        <taxon>Ardenticatenia</taxon>
        <taxon>Ardenticatenales</taxon>
        <taxon>Ardenticatenaceae</taxon>
        <taxon>Ardenticatena</taxon>
    </lineage>
</organism>
<dbReference type="Pfam" id="PF01040">
    <property type="entry name" value="UbiA"/>
    <property type="match status" value="1"/>
</dbReference>
<dbReference type="Gene3D" id="1.20.120.1780">
    <property type="entry name" value="UbiA prenyltransferase"/>
    <property type="match status" value="1"/>
</dbReference>
<dbReference type="InterPro" id="IPR044878">
    <property type="entry name" value="UbiA_sf"/>
</dbReference>
<evidence type="ECO:0000256" key="1">
    <source>
        <dbReference type="ARBA" id="ARBA00004141"/>
    </source>
</evidence>
<evidence type="ECO:0000313" key="6">
    <source>
        <dbReference type="EMBL" id="KPL90235.1"/>
    </source>
</evidence>
<dbReference type="PANTHER" id="PTHR42723:SF1">
    <property type="entry name" value="CHLOROPHYLL SYNTHASE, CHLOROPLASTIC"/>
    <property type="match status" value="1"/>
</dbReference>
<dbReference type="GO" id="GO:0016765">
    <property type="term" value="F:transferase activity, transferring alkyl or aryl (other than methyl) groups"/>
    <property type="evidence" value="ECO:0007669"/>
    <property type="project" value="InterPro"/>
</dbReference>
<dbReference type="Proteomes" id="UP000050502">
    <property type="component" value="Unassembled WGS sequence"/>
</dbReference>
<dbReference type="PANTHER" id="PTHR42723">
    <property type="entry name" value="CHLOROPHYLL SYNTHASE"/>
    <property type="match status" value="1"/>
</dbReference>
<feature type="transmembrane region" description="Helical" evidence="5">
    <location>
        <begin position="196"/>
        <end position="213"/>
    </location>
</feature>
<feature type="transmembrane region" description="Helical" evidence="5">
    <location>
        <begin position="125"/>
        <end position="147"/>
    </location>
</feature>
<name>A0A0P6YAF0_9CHLR</name>
<keyword evidence="3 5" id="KW-1133">Transmembrane helix</keyword>
<evidence type="ECO:0000256" key="2">
    <source>
        <dbReference type="ARBA" id="ARBA00022692"/>
    </source>
</evidence>
<comment type="subcellular location">
    <subcellularLocation>
        <location evidence="1">Membrane</location>
        <topology evidence="1">Multi-pass membrane protein</topology>
    </subcellularLocation>
</comment>
<keyword evidence="2 5" id="KW-0812">Transmembrane</keyword>
<gene>
    <name evidence="6" type="ORF">SE16_00100</name>
</gene>
<keyword evidence="4 5" id="KW-0472">Membrane</keyword>
<evidence type="ECO:0000256" key="4">
    <source>
        <dbReference type="ARBA" id="ARBA00023136"/>
    </source>
</evidence>
<feature type="transmembrane region" description="Helical" evidence="5">
    <location>
        <begin position="219"/>
        <end position="236"/>
    </location>
</feature>
<feature type="transmembrane region" description="Helical" evidence="5">
    <location>
        <begin position="248"/>
        <end position="267"/>
    </location>
</feature>
<feature type="transmembrane region" description="Helical" evidence="5">
    <location>
        <begin position="98"/>
        <end position="118"/>
    </location>
</feature>